<sequence>MAEPTTNVQQRPKDCMTCRITGALALSGSGFYVLYHNNNLPSSIKASLAGRRVMNVVGTGLVLAGGLRAIW</sequence>
<reference evidence="1 2" key="1">
    <citation type="submission" date="2014-11" db="EMBL/GenBank/DDBJ databases">
        <authorList>
            <person name="Wibberg Daniel"/>
        </authorList>
    </citation>
    <scope>NUCLEOTIDE SEQUENCE [LARGE SCALE GENOMIC DNA]</scope>
    <source>
        <strain evidence="1">Rhizoctonia solani AG1-IB 7/3/14</strain>
    </source>
</reference>
<evidence type="ECO:0008006" key="3">
    <source>
        <dbReference type="Google" id="ProtNLM"/>
    </source>
</evidence>
<proteinExistence type="predicted"/>
<evidence type="ECO:0000313" key="2">
    <source>
        <dbReference type="Proteomes" id="UP000059188"/>
    </source>
</evidence>
<gene>
    <name evidence="1" type="ORF">RSOLAG1IB_05253</name>
</gene>
<accession>A0A0B7FZ40</accession>
<name>A0A0B7FZ40_THACB</name>
<dbReference type="OrthoDB" id="6604875at2759"/>
<keyword evidence="2" id="KW-1185">Reference proteome</keyword>
<protein>
    <recommendedName>
        <fullName evidence="3">DUF4536 domain-containing protein</fullName>
    </recommendedName>
</protein>
<organism evidence="1 2">
    <name type="scientific">Thanatephorus cucumeris (strain AG1-IB / isolate 7/3/14)</name>
    <name type="common">Lettuce bottom rot fungus</name>
    <name type="synonym">Rhizoctonia solani</name>
    <dbReference type="NCBI Taxonomy" id="1108050"/>
    <lineage>
        <taxon>Eukaryota</taxon>
        <taxon>Fungi</taxon>
        <taxon>Dikarya</taxon>
        <taxon>Basidiomycota</taxon>
        <taxon>Agaricomycotina</taxon>
        <taxon>Agaricomycetes</taxon>
        <taxon>Cantharellales</taxon>
        <taxon>Ceratobasidiaceae</taxon>
        <taxon>Rhizoctonia</taxon>
        <taxon>Rhizoctonia solani AG-1</taxon>
    </lineage>
</organism>
<evidence type="ECO:0000313" key="1">
    <source>
        <dbReference type="EMBL" id="CEL63211.1"/>
    </source>
</evidence>
<dbReference type="EMBL" id="LN679107">
    <property type="protein sequence ID" value="CEL63211.1"/>
    <property type="molecule type" value="Genomic_DNA"/>
</dbReference>
<dbReference type="Proteomes" id="UP000059188">
    <property type="component" value="Unassembled WGS sequence"/>
</dbReference>
<dbReference type="AlphaFoldDB" id="A0A0B7FZ40"/>